<comment type="caution">
    <text evidence="10">The sequence shown here is derived from an EMBL/GenBank/DDBJ whole genome shotgun (WGS) entry which is preliminary data.</text>
</comment>
<dbReference type="InterPro" id="IPR052653">
    <property type="entry name" value="ARF-binding"/>
</dbReference>
<dbReference type="Proteomes" id="UP000644660">
    <property type="component" value="Unassembled WGS sequence"/>
</dbReference>
<reference evidence="10 11" key="1">
    <citation type="submission" date="2020-05" db="EMBL/GenBank/DDBJ databases">
        <authorList>
            <person name="Casaregola S."/>
            <person name="Devillers H."/>
            <person name="Grondin C."/>
        </authorList>
    </citation>
    <scope>NUCLEOTIDE SEQUENCE [LARGE SCALE GENOMIC DNA]</scope>
    <source>
        <strain evidence="10 11">CLIB 1767</strain>
    </source>
</reference>
<feature type="domain" description="GAT" evidence="9">
    <location>
        <begin position="193"/>
        <end position="322"/>
    </location>
</feature>
<feature type="domain" description="VHS" evidence="7">
    <location>
        <begin position="30"/>
        <end position="166"/>
    </location>
</feature>
<dbReference type="SMART" id="SM00809">
    <property type="entry name" value="Alpha_adaptinC2"/>
    <property type="match status" value="1"/>
</dbReference>
<dbReference type="PANTHER" id="PTHR47180:SF1">
    <property type="entry name" value="ADP-RIBOSYLATION FACTOR-BINDING PROTEIN GGA1-RELATED"/>
    <property type="match status" value="1"/>
</dbReference>
<dbReference type="GO" id="GO:0043328">
    <property type="term" value="P:protein transport to vacuole involved in ubiquitin-dependent protein catabolic process via the multivesicular body sorting pathway"/>
    <property type="evidence" value="ECO:0007669"/>
    <property type="project" value="TreeGrafter"/>
</dbReference>
<dbReference type="CDD" id="cd16998">
    <property type="entry name" value="VHS_GGA_fungi"/>
    <property type="match status" value="1"/>
</dbReference>
<dbReference type="Gene3D" id="1.25.40.90">
    <property type="match status" value="1"/>
</dbReference>
<dbReference type="InterPro" id="IPR008942">
    <property type="entry name" value="ENTH_VHS"/>
</dbReference>
<evidence type="ECO:0000256" key="2">
    <source>
        <dbReference type="ARBA" id="ARBA00022448"/>
    </source>
</evidence>
<comment type="subcellular location">
    <subcellularLocation>
        <location evidence="1">Golgi apparatus</location>
        <location evidence="1">trans-Golgi network</location>
    </subcellularLocation>
</comment>
<dbReference type="Gene3D" id="1.20.58.160">
    <property type="match status" value="1"/>
</dbReference>
<evidence type="ECO:0000256" key="5">
    <source>
        <dbReference type="ARBA" id="ARBA00053552"/>
    </source>
</evidence>
<evidence type="ECO:0000259" key="8">
    <source>
        <dbReference type="PROSITE" id="PS50180"/>
    </source>
</evidence>
<dbReference type="InterPro" id="IPR038425">
    <property type="entry name" value="GAT_sf"/>
</dbReference>
<keyword evidence="6" id="KW-0175">Coiled coil</keyword>
<dbReference type="PROSITE" id="PS50179">
    <property type="entry name" value="VHS"/>
    <property type="match status" value="1"/>
</dbReference>
<dbReference type="Gene3D" id="2.60.40.1230">
    <property type="match status" value="1"/>
</dbReference>
<dbReference type="InterPro" id="IPR004152">
    <property type="entry name" value="GAT_dom"/>
</dbReference>
<dbReference type="SUPFAM" id="SSF49348">
    <property type="entry name" value="Clathrin adaptor appendage domain"/>
    <property type="match status" value="1"/>
</dbReference>
<dbReference type="OrthoDB" id="2018246at2759"/>
<dbReference type="PROSITE" id="PS50180">
    <property type="entry name" value="GAE"/>
    <property type="match status" value="1"/>
</dbReference>
<sequence length="615" mass="69086">MSRPSHYDRHHSGGRITGVTNPLLIKIQRACRKTLHEPDLSLNLEIADLVNERQGAYPREACITLVKLINCRDLHTALFAIALLDVLVKNCGYPVHLQISRKEFLNELVRRFPDHPPVHYSNVQKLILTAIEEWYQTIAKHGENKKDMTYIRDMHRLLKFKGYNFPKIDPRDLAVLKPKRQLKTTKEIQREQDIKQAAKLEELIRRGTPEDLLEANKLMKVMAGFKQDNIIEAKKSMNHELNKLKNKSELFNELLNQKIQSNNGDADSNKIIDELYSILKTAQPKFAKIIEEEQEDDKLVQNVMAFNNKVDELLNRYILMKKGKTNLETTTNKIDAFSTCTDVRSSYDDNDNDNNSGAIAHEINLIDFDNEPSHSPSPLPSMLNGTASNPEDLIFDMSNTSKKESVPNDNLIDLLGDFNELNISKSVTTPQNFGMSGHIQLGTSTVAIPVVTNNTINGIIPDTSEDLLSLDQSNSSCRNSNSPEFQLSTDQGTIINKTNSRVSVNQSNNIKIDMIQTKLSADTLKVNLIVSNLTSSDVSNVTLSLAVPKSVSLKLETQSADHMSGNTIDGVTQVAILENISKSSSKPLKIKWKLNYIIDSITPIEETAVFSFPKI</sequence>
<dbReference type="SUPFAM" id="SSF89009">
    <property type="entry name" value="GAT-like domain"/>
    <property type="match status" value="1"/>
</dbReference>
<dbReference type="PROSITE" id="PS50909">
    <property type="entry name" value="GAT"/>
    <property type="match status" value="1"/>
</dbReference>
<keyword evidence="3" id="KW-0653">Protein transport</keyword>
<proteinExistence type="predicted"/>
<dbReference type="AlphaFoldDB" id="A0A8H2ZF69"/>
<dbReference type="Gene3D" id="1.20.5.170">
    <property type="match status" value="1"/>
</dbReference>
<dbReference type="GO" id="GO:0006895">
    <property type="term" value="P:Golgi to endosome transport"/>
    <property type="evidence" value="ECO:0007669"/>
    <property type="project" value="UniProtKB-ARBA"/>
</dbReference>
<evidence type="ECO:0000256" key="4">
    <source>
        <dbReference type="ARBA" id="ARBA00023034"/>
    </source>
</evidence>
<keyword evidence="11" id="KW-1185">Reference proteome</keyword>
<evidence type="ECO:0000256" key="6">
    <source>
        <dbReference type="SAM" id="Coils"/>
    </source>
</evidence>
<comment type="function">
    <text evidence="5">May play a role in the regulation of membrane traffic through the trans-Golgi network.</text>
</comment>
<evidence type="ECO:0000256" key="1">
    <source>
        <dbReference type="ARBA" id="ARBA00004601"/>
    </source>
</evidence>
<keyword evidence="2" id="KW-0813">Transport</keyword>
<feature type="coiled-coil region" evidence="6">
    <location>
        <begin position="227"/>
        <end position="254"/>
    </location>
</feature>
<dbReference type="InterPro" id="IPR013041">
    <property type="entry name" value="Clathrin_app_Ig-like_sf"/>
</dbReference>
<dbReference type="GO" id="GO:0005802">
    <property type="term" value="C:trans-Golgi network"/>
    <property type="evidence" value="ECO:0007669"/>
    <property type="project" value="TreeGrafter"/>
</dbReference>
<dbReference type="GeneID" id="64855143"/>
<dbReference type="PANTHER" id="PTHR47180">
    <property type="entry name" value="ADP-RIBOSYLATION FACTOR-BINDING PROTEIN GGA1-RELATED"/>
    <property type="match status" value="1"/>
</dbReference>
<evidence type="ECO:0000259" key="7">
    <source>
        <dbReference type="PROSITE" id="PS50179"/>
    </source>
</evidence>
<dbReference type="RefSeq" id="XP_041404064.1">
    <property type="nucleotide sequence ID" value="XM_041548130.1"/>
</dbReference>
<organism evidence="10 11">
    <name type="scientific">Maudiozyma barnettii</name>
    <dbReference type="NCBI Taxonomy" id="61262"/>
    <lineage>
        <taxon>Eukaryota</taxon>
        <taxon>Fungi</taxon>
        <taxon>Dikarya</taxon>
        <taxon>Ascomycota</taxon>
        <taxon>Saccharomycotina</taxon>
        <taxon>Saccharomycetes</taxon>
        <taxon>Saccharomycetales</taxon>
        <taxon>Saccharomycetaceae</taxon>
        <taxon>Maudiozyma</taxon>
    </lineage>
</organism>
<dbReference type="GO" id="GO:0043130">
    <property type="term" value="F:ubiquitin binding"/>
    <property type="evidence" value="ECO:0007669"/>
    <property type="project" value="InterPro"/>
</dbReference>
<protein>
    <submittedName>
        <fullName evidence="10">Similar to Saccharomyces cerevisiae YHR108W GGA2 Protein that interacts with and regulates Arf1p and Arf2p in a GTP-dependent manner to facilitate traffic through the late Golgi</fullName>
    </submittedName>
</protein>
<name>A0A8H2ZF69_9SACH</name>
<dbReference type="FunFam" id="1.25.40.90:FF:000008">
    <property type="entry name" value="VHS domain protein"/>
    <property type="match status" value="1"/>
</dbReference>
<evidence type="ECO:0000259" key="9">
    <source>
        <dbReference type="PROSITE" id="PS50909"/>
    </source>
</evidence>
<feature type="domain" description="GAE" evidence="8">
    <location>
        <begin position="497"/>
        <end position="613"/>
    </location>
</feature>
<dbReference type="GO" id="GO:0006896">
    <property type="term" value="P:Golgi to vacuole transport"/>
    <property type="evidence" value="ECO:0007669"/>
    <property type="project" value="TreeGrafter"/>
</dbReference>
<dbReference type="GO" id="GO:0005829">
    <property type="term" value="C:cytosol"/>
    <property type="evidence" value="ECO:0007669"/>
    <property type="project" value="GOC"/>
</dbReference>
<dbReference type="Pfam" id="PF02883">
    <property type="entry name" value="Alpha_adaptinC2"/>
    <property type="match status" value="1"/>
</dbReference>
<accession>A0A8H2ZF69</accession>
<evidence type="ECO:0000313" key="11">
    <source>
        <dbReference type="Proteomes" id="UP000644660"/>
    </source>
</evidence>
<dbReference type="Pfam" id="PF03127">
    <property type="entry name" value="GAT"/>
    <property type="match status" value="1"/>
</dbReference>
<evidence type="ECO:0000313" key="10">
    <source>
        <dbReference type="EMBL" id="CAB4252025.1"/>
    </source>
</evidence>
<dbReference type="SMART" id="SM00288">
    <property type="entry name" value="VHS"/>
    <property type="match status" value="1"/>
</dbReference>
<dbReference type="InterPro" id="IPR008153">
    <property type="entry name" value="GAE_dom"/>
</dbReference>
<dbReference type="GO" id="GO:0035091">
    <property type="term" value="F:phosphatidylinositol binding"/>
    <property type="evidence" value="ECO:0007669"/>
    <property type="project" value="InterPro"/>
</dbReference>
<keyword evidence="4" id="KW-0333">Golgi apparatus</keyword>
<dbReference type="InterPro" id="IPR008152">
    <property type="entry name" value="Clathrin_a/b/g-adaptin_app_Ig"/>
</dbReference>
<dbReference type="SUPFAM" id="SSF48464">
    <property type="entry name" value="ENTH/VHS domain"/>
    <property type="match status" value="1"/>
</dbReference>
<dbReference type="InterPro" id="IPR002014">
    <property type="entry name" value="VHS_dom"/>
</dbReference>
<dbReference type="Pfam" id="PF00790">
    <property type="entry name" value="VHS"/>
    <property type="match status" value="1"/>
</dbReference>
<dbReference type="EMBL" id="CAEFZW010000001">
    <property type="protein sequence ID" value="CAB4252025.1"/>
    <property type="molecule type" value="Genomic_DNA"/>
</dbReference>
<gene>
    <name evidence="10" type="ORF">KABA2_01S04290</name>
</gene>
<evidence type="ECO:0000256" key="3">
    <source>
        <dbReference type="ARBA" id="ARBA00022927"/>
    </source>
</evidence>